<evidence type="ECO:0000313" key="2">
    <source>
        <dbReference type="Proteomes" id="UP000197768"/>
    </source>
</evidence>
<dbReference type="RefSeq" id="WP_133062881.1">
    <property type="nucleotide sequence ID" value="NZ_MTCZ01000220.1"/>
</dbReference>
<reference evidence="1 2" key="1">
    <citation type="journal article" date="2017" name="Infect. Genet. Evol.">
        <title>Comparative genome analysis of fish pathogen Flavobacterium columnare reveals extensive sequence diversity within the species.</title>
        <authorList>
            <person name="Kayansamruaj P."/>
            <person name="Dong H.T."/>
            <person name="Hirono I."/>
            <person name="Kondo H."/>
            <person name="Senapin S."/>
            <person name="Rodkhum C."/>
        </authorList>
    </citation>
    <scope>NUCLEOTIDE SEQUENCE [LARGE SCALE GENOMIC DNA]</scope>
    <source>
        <strain evidence="1 2">1215</strain>
    </source>
</reference>
<feature type="non-terminal residue" evidence="1">
    <location>
        <position position="113"/>
    </location>
</feature>
<sequence length="113" mass="12901">MRSLIILACGAVSTSFGQKVISEISYKEEKQPLEYVYLPNQDKVVIIQGKPVNKVYKNEIQDIWALDKDGFTQKLISNERLANCVFSPIETAFLIGKISDKNEFPKEYKLNLD</sequence>
<gene>
    <name evidence="1" type="ORF">BWK59_13470</name>
</gene>
<dbReference type="Proteomes" id="UP000197768">
    <property type="component" value="Unassembled WGS sequence"/>
</dbReference>
<protein>
    <submittedName>
        <fullName evidence="1">Uncharacterized protein</fullName>
    </submittedName>
</protein>
<organism evidence="1 2">
    <name type="scientific">Flavobacterium davisii</name>
    <dbReference type="NCBI Taxonomy" id="2906077"/>
    <lineage>
        <taxon>Bacteria</taxon>
        <taxon>Pseudomonadati</taxon>
        <taxon>Bacteroidota</taxon>
        <taxon>Flavobacteriia</taxon>
        <taxon>Flavobacteriales</taxon>
        <taxon>Flavobacteriaceae</taxon>
        <taxon>Flavobacterium</taxon>
    </lineage>
</organism>
<dbReference type="EMBL" id="MTCZ01000220">
    <property type="protein sequence ID" value="OWP82883.1"/>
    <property type="molecule type" value="Genomic_DNA"/>
</dbReference>
<accession>A0A246GFH3</accession>
<comment type="caution">
    <text evidence="1">The sequence shown here is derived from an EMBL/GenBank/DDBJ whole genome shotgun (WGS) entry which is preliminary data.</text>
</comment>
<proteinExistence type="predicted"/>
<name>A0A246GFH3_9FLAO</name>
<evidence type="ECO:0000313" key="1">
    <source>
        <dbReference type="EMBL" id="OWP82883.1"/>
    </source>
</evidence>
<dbReference type="AlphaFoldDB" id="A0A246GFH3"/>